<accession>A0A6A0A3F3</accession>
<sequence length="156" mass="17763">MHAWRSCHNAPSAPCRRLPCPSIPRPTCTTRDRLVRCSAANHSLYEVLGINQTASEREIKSAYRKKALKLHPDVNKAADAQKQFMEAKMAFETLSNSQKRAEYDRRLRMEDLLRDLDKEFSEWDKERKARRAARASGSSTSAVPKGLFDELGELGE</sequence>
<dbReference type="PROSITE" id="PS50076">
    <property type="entry name" value="DNAJ_2"/>
    <property type="match status" value="1"/>
</dbReference>
<gene>
    <name evidence="3" type="ORF">HaLaN_22082</name>
</gene>
<dbReference type="GO" id="GO:0051082">
    <property type="term" value="F:unfolded protein binding"/>
    <property type="evidence" value="ECO:0007669"/>
    <property type="project" value="TreeGrafter"/>
</dbReference>
<dbReference type="SUPFAM" id="SSF46565">
    <property type="entry name" value="Chaperone J-domain"/>
    <property type="match status" value="1"/>
</dbReference>
<dbReference type="PROSITE" id="PS00636">
    <property type="entry name" value="DNAJ_1"/>
    <property type="match status" value="1"/>
</dbReference>
<dbReference type="Gene3D" id="1.10.287.110">
    <property type="entry name" value="DnaJ domain"/>
    <property type="match status" value="1"/>
</dbReference>
<dbReference type="PANTHER" id="PTHR43096:SF58">
    <property type="entry name" value="CHAPERONE DNAJ-DOMAIN SUPERFAMILY PROTEIN"/>
    <property type="match status" value="1"/>
</dbReference>
<evidence type="ECO:0000313" key="3">
    <source>
        <dbReference type="EMBL" id="GFH24312.1"/>
    </source>
</evidence>
<protein>
    <submittedName>
        <fullName evidence="3">Molecular chaperone</fullName>
    </submittedName>
</protein>
<keyword evidence="4" id="KW-1185">Reference proteome</keyword>
<dbReference type="Proteomes" id="UP000485058">
    <property type="component" value="Unassembled WGS sequence"/>
</dbReference>
<reference evidence="3 4" key="1">
    <citation type="submission" date="2020-02" db="EMBL/GenBank/DDBJ databases">
        <title>Draft genome sequence of Haematococcus lacustris strain NIES-144.</title>
        <authorList>
            <person name="Morimoto D."/>
            <person name="Nakagawa S."/>
            <person name="Yoshida T."/>
            <person name="Sawayama S."/>
        </authorList>
    </citation>
    <scope>NUCLEOTIDE SEQUENCE [LARGE SCALE GENOMIC DNA]</scope>
    <source>
        <strain evidence="3 4">NIES-144</strain>
    </source>
</reference>
<evidence type="ECO:0000256" key="1">
    <source>
        <dbReference type="SAM" id="MobiDB-lite"/>
    </source>
</evidence>
<dbReference type="Pfam" id="PF00226">
    <property type="entry name" value="DnaJ"/>
    <property type="match status" value="1"/>
</dbReference>
<proteinExistence type="predicted"/>
<dbReference type="InterPro" id="IPR001623">
    <property type="entry name" value="DnaJ_domain"/>
</dbReference>
<feature type="non-terminal residue" evidence="3">
    <location>
        <position position="156"/>
    </location>
</feature>
<dbReference type="InterPro" id="IPR018253">
    <property type="entry name" value="DnaJ_domain_CS"/>
</dbReference>
<evidence type="ECO:0000259" key="2">
    <source>
        <dbReference type="PROSITE" id="PS50076"/>
    </source>
</evidence>
<evidence type="ECO:0000313" key="4">
    <source>
        <dbReference type="Proteomes" id="UP000485058"/>
    </source>
</evidence>
<feature type="non-terminal residue" evidence="3">
    <location>
        <position position="1"/>
    </location>
</feature>
<feature type="domain" description="J" evidence="2">
    <location>
        <begin position="43"/>
        <end position="107"/>
    </location>
</feature>
<dbReference type="PRINTS" id="PR00625">
    <property type="entry name" value="JDOMAIN"/>
</dbReference>
<feature type="region of interest" description="Disordered" evidence="1">
    <location>
        <begin position="127"/>
        <end position="156"/>
    </location>
</feature>
<dbReference type="CDD" id="cd06257">
    <property type="entry name" value="DnaJ"/>
    <property type="match status" value="1"/>
</dbReference>
<comment type="caution">
    <text evidence="3">The sequence shown here is derived from an EMBL/GenBank/DDBJ whole genome shotgun (WGS) entry which is preliminary data.</text>
</comment>
<dbReference type="EMBL" id="BLLF01002500">
    <property type="protein sequence ID" value="GFH24312.1"/>
    <property type="molecule type" value="Genomic_DNA"/>
</dbReference>
<name>A0A6A0A3F3_HAELA</name>
<dbReference type="SMART" id="SM00271">
    <property type="entry name" value="DnaJ"/>
    <property type="match status" value="1"/>
</dbReference>
<dbReference type="GO" id="GO:0005737">
    <property type="term" value="C:cytoplasm"/>
    <property type="evidence" value="ECO:0007669"/>
    <property type="project" value="TreeGrafter"/>
</dbReference>
<dbReference type="AlphaFoldDB" id="A0A6A0A3F3"/>
<dbReference type="InterPro" id="IPR036869">
    <property type="entry name" value="J_dom_sf"/>
</dbReference>
<dbReference type="PANTHER" id="PTHR43096">
    <property type="entry name" value="DNAJ HOMOLOG 1, MITOCHONDRIAL-RELATED"/>
    <property type="match status" value="1"/>
</dbReference>
<organism evidence="3 4">
    <name type="scientific">Haematococcus lacustris</name>
    <name type="common">Green alga</name>
    <name type="synonym">Haematococcus pluvialis</name>
    <dbReference type="NCBI Taxonomy" id="44745"/>
    <lineage>
        <taxon>Eukaryota</taxon>
        <taxon>Viridiplantae</taxon>
        <taxon>Chlorophyta</taxon>
        <taxon>core chlorophytes</taxon>
        <taxon>Chlorophyceae</taxon>
        <taxon>CS clade</taxon>
        <taxon>Chlamydomonadales</taxon>
        <taxon>Haematococcaceae</taxon>
        <taxon>Haematococcus</taxon>
    </lineage>
</organism>
<dbReference type="GO" id="GO:0042026">
    <property type="term" value="P:protein refolding"/>
    <property type="evidence" value="ECO:0007669"/>
    <property type="project" value="TreeGrafter"/>
</dbReference>